<proteinExistence type="predicted"/>
<dbReference type="AlphaFoldDB" id="A0A8J9YV56"/>
<gene>
    <name evidence="1" type="primary">Hypp6556</name>
    <name evidence="1" type="ORF">BLAG_LOCUS5606</name>
</gene>
<name>A0A8J9YV56_BRALA</name>
<protein>
    <submittedName>
        <fullName evidence="1">Hypp6556 protein</fullName>
    </submittedName>
</protein>
<evidence type="ECO:0000313" key="2">
    <source>
        <dbReference type="Proteomes" id="UP000838412"/>
    </source>
</evidence>
<dbReference type="EMBL" id="OV696697">
    <property type="protein sequence ID" value="CAH1242302.1"/>
    <property type="molecule type" value="Genomic_DNA"/>
</dbReference>
<evidence type="ECO:0000313" key="1">
    <source>
        <dbReference type="EMBL" id="CAH1242302.1"/>
    </source>
</evidence>
<organism evidence="1 2">
    <name type="scientific">Branchiostoma lanceolatum</name>
    <name type="common">Common lancelet</name>
    <name type="synonym">Amphioxus lanceolatum</name>
    <dbReference type="NCBI Taxonomy" id="7740"/>
    <lineage>
        <taxon>Eukaryota</taxon>
        <taxon>Metazoa</taxon>
        <taxon>Chordata</taxon>
        <taxon>Cephalochordata</taxon>
        <taxon>Leptocardii</taxon>
        <taxon>Amphioxiformes</taxon>
        <taxon>Branchiostomatidae</taxon>
        <taxon>Branchiostoma</taxon>
    </lineage>
</organism>
<sequence>MCNLSRKLEATCAFECEFPEKVTVDDVLTHLKTTCPHVQHAEKMELQGRQDLAPASWGNYLEKAQESEEIKELLRGCIKTLVTSEEIHRFAETVLNWHKATDGRGLDKETMKYNKAMMSYLLEDSLVKEDYAMMDVNRKIYHEYAKRPDQDLPYWYHTGINERFWSPESSELQAAGMEKSTPDTKSVNALQTKGRGQRNQICCIQKPLLSRNRSGAVSG</sequence>
<keyword evidence="2" id="KW-1185">Reference proteome</keyword>
<accession>A0A8J9YV56</accession>
<reference evidence="1" key="1">
    <citation type="submission" date="2022-01" db="EMBL/GenBank/DDBJ databases">
        <authorList>
            <person name="Braso-Vives M."/>
        </authorList>
    </citation>
    <scope>NUCLEOTIDE SEQUENCE</scope>
</reference>
<dbReference type="Proteomes" id="UP000838412">
    <property type="component" value="Chromosome 12"/>
</dbReference>
<dbReference type="OrthoDB" id="5979290at2759"/>